<proteinExistence type="predicted"/>
<name>A0A6B0URS2_IXORI</name>
<reference evidence="1" key="1">
    <citation type="submission" date="2019-12" db="EMBL/GenBank/DDBJ databases">
        <title>An insight into the sialome of adult female Ixodes ricinus ticks feeding for 6 days.</title>
        <authorList>
            <person name="Perner J."/>
            <person name="Ribeiro J.M.C."/>
        </authorList>
    </citation>
    <scope>NUCLEOTIDE SEQUENCE</scope>
    <source>
        <strain evidence="1">Semi-engorged</strain>
        <tissue evidence="1">Salivary glands</tissue>
    </source>
</reference>
<evidence type="ECO:0000313" key="1">
    <source>
        <dbReference type="EMBL" id="MXU92214.1"/>
    </source>
</evidence>
<dbReference type="EMBL" id="GIFC01010131">
    <property type="protein sequence ID" value="MXU92214.1"/>
    <property type="molecule type" value="Transcribed_RNA"/>
</dbReference>
<dbReference type="AlphaFoldDB" id="A0A6B0URS2"/>
<protein>
    <submittedName>
        <fullName evidence="1">Uncharacterized protein</fullName>
    </submittedName>
</protein>
<organism evidence="1">
    <name type="scientific">Ixodes ricinus</name>
    <name type="common">Common tick</name>
    <name type="synonym">Acarus ricinus</name>
    <dbReference type="NCBI Taxonomy" id="34613"/>
    <lineage>
        <taxon>Eukaryota</taxon>
        <taxon>Metazoa</taxon>
        <taxon>Ecdysozoa</taxon>
        <taxon>Arthropoda</taxon>
        <taxon>Chelicerata</taxon>
        <taxon>Arachnida</taxon>
        <taxon>Acari</taxon>
        <taxon>Parasitiformes</taxon>
        <taxon>Ixodida</taxon>
        <taxon>Ixodoidea</taxon>
        <taxon>Ixodidae</taxon>
        <taxon>Ixodinae</taxon>
        <taxon>Ixodes</taxon>
    </lineage>
</organism>
<accession>A0A6B0URS2</accession>
<sequence length="130" mass="13968">MVARAWHLAPSLSSSDALLDSALATRCFSSASPDSRSEHSPRLECSSLVSNCTFSASWLASLAYSSSLAFDFSSSLSRVALVASAAERDSLMRFRSSSSLCSRDRLKVWLSSRSLQNFSSFCCSPMAACS</sequence>